<dbReference type="Proteomes" id="UP000612282">
    <property type="component" value="Unassembled WGS sequence"/>
</dbReference>
<keyword evidence="2" id="KW-1185">Reference proteome</keyword>
<comment type="caution">
    <text evidence="1">The sequence shown here is derived from an EMBL/GenBank/DDBJ whole genome shotgun (WGS) entry which is preliminary data.</text>
</comment>
<name>A0ABQ3XFN9_9ACTN</name>
<dbReference type="EMBL" id="BOMG01000071">
    <property type="protein sequence ID" value="GID57314.1"/>
    <property type="molecule type" value="Genomic_DNA"/>
</dbReference>
<organism evidence="1 2">
    <name type="scientific">Actinoplanes couchii</name>
    <dbReference type="NCBI Taxonomy" id="403638"/>
    <lineage>
        <taxon>Bacteria</taxon>
        <taxon>Bacillati</taxon>
        <taxon>Actinomycetota</taxon>
        <taxon>Actinomycetes</taxon>
        <taxon>Micromonosporales</taxon>
        <taxon>Micromonosporaceae</taxon>
        <taxon>Actinoplanes</taxon>
    </lineage>
</organism>
<evidence type="ECO:0000313" key="2">
    <source>
        <dbReference type="Proteomes" id="UP000612282"/>
    </source>
</evidence>
<gene>
    <name evidence="1" type="ORF">Aco03nite_057180</name>
</gene>
<evidence type="ECO:0000313" key="1">
    <source>
        <dbReference type="EMBL" id="GID57314.1"/>
    </source>
</evidence>
<reference evidence="1 2" key="1">
    <citation type="submission" date="2021-01" db="EMBL/GenBank/DDBJ databases">
        <title>Whole genome shotgun sequence of Actinoplanes couchii NBRC 106145.</title>
        <authorList>
            <person name="Komaki H."/>
            <person name="Tamura T."/>
        </authorList>
    </citation>
    <scope>NUCLEOTIDE SEQUENCE [LARGE SCALE GENOMIC DNA]</scope>
    <source>
        <strain evidence="1 2">NBRC 106145</strain>
    </source>
</reference>
<protein>
    <submittedName>
        <fullName evidence="1">Uncharacterized protein</fullName>
    </submittedName>
</protein>
<accession>A0ABQ3XFN9</accession>
<sequence>MSHCARFCRTASLGTQWLKAPKANDGSDPRQLLVACAMPDNRCRQDGQGGENEAAFGDAALGAAAPGDGRDCRTRAGVNWCTLLRGVKGPGVRFGAYIRI</sequence>
<proteinExistence type="predicted"/>